<dbReference type="EMBL" id="DRIE01000036">
    <property type="protein sequence ID" value="HEC56687.1"/>
    <property type="molecule type" value="Genomic_DNA"/>
</dbReference>
<reference evidence="3 4" key="1">
    <citation type="submission" date="2016-05" db="EMBL/GenBank/DDBJ databases">
        <title>Microbial consortia oxidize butane by reversing methanogenesis.</title>
        <authorList>
            <person name="Laso-Perez R."/>
            <person name="Richter M."/>
            <person name="Wegener G."/>
            <person name="Musat F."/>
        </authorList>
    </citation>
    <scope>NUCLEOTIDE SEQUENCE [LARGE SCALE GENOMIC DNA]</scope>
    <source>
        <strain evidence="3">BOX1</strain>
    </source>
</reference>
<dbReference type="STRING" id="1839936.SBU_000512"/>
<dbReference type="Proteomes" id="UP000185779">
    <property type="component" value="Unassembled WGS sequence"/>
</dbReference>
<sequence>MKKIEAIIRPEKLDDVKNALESANFVSMNLTEIRGRGRQKGVKLAWRGTEYLMEMVPKIKIDMVVRNEDAEKVVEIIAESLNA</sequence>
<dbReference type="Proteomes" id="UP000885936">
    <property type="component" value="Unassembled WGS sequence"/>
</dbReference>
<evidence type="ECO:0000313" key="2">
    <source>
        <dbReference type="EMBL" id="HEC56687.1"/>
    </source>
</evidence>
<comment type="caution">
    <text evidence="3">The sequence shown here is derived from an EMBL/GenBank/DDBJ whole genome shotgun (WGS) entry which is preliminary data.</text>
</comment>
<gene>
    <name evidence="2" type="ORF">ENI32_02215</name>
    <name evidence="3" type="ORF">SBU_000512</name>
</gene>
<reference evidence="2" key="2">
    <citation type="journal article" date="2020" name="mSystems">
        <title>Genome- and Community-Level Interaction Insights into Carbon Utilization and Element Cycling Functions of Hydrothermarchaeota in Hydrothermal Sediment.</title>
        <authorList>
            <person name="Zhou Z."/>
            <person name="Liu Y."/>
            <person name="Xu W."/>
            <person name="Pan J."/>
            <person name="Luo Z.H."/>
            <person name="Li M."/>
        </authorList>
    </citation>
    <scope>NUCLEOTIDE SEQUENCE [LARGE SCALE GENOMIC DNA]</scope>
    <source>
        <strain evidence="2">HyVt-386</strain>
    </source>
</reference>
<evidence type="ECO:0000256" key="1">
    <source>
        <dbReference type="PIRSR" id="PIRSR602187-50"/>
    </source>
</evidence>
<protein>
    <submittedName>
        <fullName evidence="3">Nitrogen regulatory protein PII</fullName>
    </submittedName>
    <submittedName>
        <fullName evidence="2">P-II family nitrogen regulator</fullName>
    </submittedName>
</protein>
<dbReference type="GO" id="GO:0030234">
    <property type="term" value="F:enzyme regulator activity"/>
    <property type="evidence" value="ECO:0007669"/>
    <property type="project" value="InterPro"/>
</dbReference>
<dbReference type="InterPro" id="IPR002187">
    <property type="entry name" value="N-reg_PII"/>
</dbReference>
<dbReference type="PRINTS" id="PR00340">
    <property type="entry name" value="PIIGLNB"/>
</dbReference>
<dbReference type="EMBL" id="LYOR01000002">
    <property type="protein sequence ID" value="OFV66545.1"/>
    <property type="molecule type" value="Genomic_DNA"/>
</dbReference>
<name>A0A1F2P5Y2_9EURY</name>
<dbReference type="PROSITE" id="PS51343">
    <property type="entry name" value="PII_GLNB_DOM"/>
    <property type="match status" value="1"/>
</dbReference>
<evidence type="ECO:0000313" key="4">
    <source>
        <dbReference type="Proteomes" id="UP000185779"/>
    </source>
</evidence>
<organism evidence="3 4">
    <name type="scientific">Candidatus Syntropharchaeum butanivorans</name>
    <dbReference type="NCBI Taxonomy" id="1839936"/>
    <lineage>
        <taxon>Archaea</taxon>
        <taxon>Methanobacteriati</taxon>
        <taxon>Methanobacteriota</taxon>
        <taxon>Stenosarchaea group</taxon>
        <taxon>Methanomicrobia</taxon>
        <taxon>Methanosarcinales</taxon>
        <taxon>ANME-2 cluster</taxon>
        <taxon>Candidatus Syntropharchaeum</taxon>
    </lineage>
</organism>
<dbReference type="GO" id="GO:0005829">
    <property type="term" value="C:cytosol"/>
    <property type="evidence" value="ECO:0007669"/>
    <property type="project" value="TreeGrafter"/>
</dbReference>
<accession>A0A1F2P5Y2</accession>
<dbReference type="PANTHER" id="PTHR30115">
    <property type="entry name" value="NITROGEN REGULATORY PROTEIN P-II"/>
    <property type="match status" value="1"/>
</dbReference>
<dbReference type="InterPro" id="IPR015867">
    <property type="entry name" value="N-reg_PII/ATP_PRibTrfase_C"/>
</dbReference>
<dbReference type="PANTHER" id="PTHR30115:SF11">
    <property type="entry name" value="NITROGEN REGULATORY PROTEIN P-II HOMOLOG"/>
    <property type="match status" value="1"/>
</dbReference>
<dbReference type="Gene3D" id="3.30.70.120">
    <property type="match status" value="1"/>
</dbReference>
<dbReference type="SUPFAM" id="SSF54913">
    <property type="entry name" value="GlnB-like"/>
    <property type="match status" value="1"/>
</dbReference>
<feature type="modified residue" description="O-UMP-tyrosine" evidence="1">
    <location>
        <position position="51"/>
    </location>
</feature>
<keyword evidence="4" id="KW-1185">Reference proteome</keyword>
<dbReference type="SMART" id="SM00938">
    <property type="entry name" value="P-II"/>
    <property type="match status" value="1"/>
</dbReference>
<dbReference type="Pfam" id="PF00543">
    <property type="entry name" value="P-II"/>
    <property type="match status" value="1"/>
</dbReference>
<keyword evidence="1" id="KW-0597">Phosphoprotein</keyword>
<dbReference type="AlphaFoldDB" id="A0A1F2P5Y2"/>
<evidence type="ECO:0000313" key="3">
    <source>
        <dbReference type="EMBL" id="OFV66545.1"/>
    </source>
</evidence>
<proteinExistence type="predicted"/>
<dbReference type="PATRIC" id="fig|1839936.3.peg.519"/>
<dbReference type="GO" id="GO:0005524">
    <property type="term" value="F:ATP binding"/>
    <property type="evidence" value="ECO:0007669"/>
    <property type="project" value="TreeGrafter"/>
</dbReference>
<dbReference type="InterPro" id="IPR011322">
    <property type="entry name" value="N-reg_PII-like_a/b"/>
</dbReference>
<dbReference type="GO" id="GO:0006808">
    <property type="term" value="P:regulation of nitrogen utilization"/>
    <property type="evidence" value="ECO:0007669"/>
    <property type="project" value="InterPro"/>
</dbReference>